<dbReference type="PANTHER" id="PTHR36595">
    <property type="entry name" value="TRANSMEMBRANE PROTEIN"/>
    <property type="match status" value="1"/>
</dbReference>
<accession>A0A811MIL5</accession>
<dbReference type="AlphaFoldDB" id="A0A811MIL5"/>
<proteinExistence type="predicted"/>
<dbReference type="EMBL" id="CAJGYO010000002">
    <property type="protein sequence ID" value="CAD6210430.1"/>
    <property type="molecule type" value="Genomic_DNA"/>
</dbReference>
<reference evidence="3" key="1">
    <citation type="submission" date="2020-10" db="EMBL/GenBank/DDBJ databases">
        <authorList>
            <person name="Han B."/>
            <person name="Lu T."/>
            <person name="Zhao Q."/>
            <person name="Huang X."/>
            <person name="Zhao Y."/>
        </authorList>
    </citation>
    <scope>NUCLEOTIDE SEQUENCE</scope>
</reference>
<keyword evidence="2" id="KW-0812">Transmembrane</keyword>
<feature type="region of interest" description="Disordered" evidence="1">
    <location>
        <begin position="102"/>
        <end position="125"/>
    </location>
</feature>
<evidence type="ECO:0000313" key="3">
    <source>
        <dbReference type="EMBL" id="CAD6210430.1"/>
    </source>
</evidence>
<keyword evidence="2" id="KW-0472">Membrane</keyword>
<keyword evidence="2" id="KW-1133">Transmembrane helix</keyword>
<evidence type="ECO:0000313" key="4">
    <source>
        <dbReference type="Proteomes" id="UP000604825"/>
    </source>
</evidence>
<sequence length="152" mass="16354">MLSSTVELITLWASSSSPSLLAFCFSHLIIAVLLLGGRGECTPGATEAGMVDGIPVQGGKRSGGGRESPPTAAASVVEHAHRHSCAHNVADVDTDTIQVQLQASEKSSGAEDDTVQEKCGGDDEEEDELMMWAEEFIRRMNRVWMAENMRFC</sequence>
<dbReference type="Proteomes" id="UP000604825">
    <property type="component" value="Unassembled WGS sequence"/>
</dbReference>
<feature type="transmembrane region" description="Helical" evidence="2">
    <location>
        <begin position="20"/>
        <end position="37"/>
    </location>
</feature>
<organism evidence="3 4">
    <name type="scientific">Miscanthus lutarioriparius</name>
    <dbReference type="NCBI Taxonomy" id="422564"/>
    <lineage>
        <taxon>Eukaryota</taxon>
        <taxon>Viridiplantae</taxon>
        <taxon>Streptophyta</taxon>
        <taxon>Embryophyta</taxon>
        <taxon>Tracheophyta</taxon>
        <taxon>Spermatophyta</taxon>
        <taxon>Magnoliopsida</taxon>
        <taxon>Liliopsida</taxon>
        <taxon>Poales</taxon>
        <taxon>Poaceae</taxon>
        <taxon>PACMAD clade</taxon>
        <taxon>Panicoideae</taxon>
        <taxon>Andropogonodae</taxon>
        <taxon>Andropogoneae</taxon>
        <taxon>Saccharinae</taxon>
        <taxon>Miscanthus</taxon>
    </lineage>
</organism>
<dbReference type="OrthoDB" id="680179at2759"/>
<evidence type="ECO:0000256" key="2">
    <source>
        <dbReference type="SAM" id="Phobius"/>
    </source>
</evidence>
<gene>
    <name evidence="3" type="ORF">NCGR_LOCUS6517</name>
</gene>
<dbReference type="PANTHER" id="PTHR36595:SF1">
    <property type="entry name" value="TRANSMEMBRANE PROTEIN"/>
    <property type="match status" value="1"/>
</dbReference>
<feature type="region of interest" description="Disordered" evidence="1">
    <location>
        <begin position="52"/>
        <end position="78"/>
    </location>
</feature>
<protein>
    <submittedName>
        <fullName evidence="3">Uncharacterized protein</fullName>
    </submittedName>
</protein>
<evidence type="ECO:0000256" key="1">
    <source>
        <dbReference type="SAM" id="MobiDB-lite"/>
    </source>
</evidence>
<keyword evidence="4" id="KW-1185">Reference proteome</keyword>
<comment type="caution">
    <text evidence="3">The sequence shown here is derived from an EMBL/GenBank/DDBJ whole genome shotgun (WGS) entry which is preliminary data.</text>
</comment>
<name>A0A811MIL5_9POAL</name>